<organism evidence="2 3">
    <name type="scientific">Candidatus Ozemobacter sibiricus</name>
    <dbReference type="NCBI Taxonomy" id="2268124"/>
    <lineage>
        <taxon>Bacteria</taxon>
        <taxon>Candidatus Ozemobacteria</taxon>
        <taxon>Candidatus Ozemobacterales</taxon>
        <taxon>Candidatus Ozemobacteraceae</taxon>
        <taxon>Candidatus Ozemobacter</taxon>
    </lineage>
</organism>
<feature type="transmembrane region" description="Helical" evidence="1">
    <location>
        <begin position="464"/>
        <end position="487"/>
    </location>
</feature>
<protein>
    <submittedName>
        <fullName evidence="2">RND multidrug efflux transporter</fullName>
    </submittedName>
</protein>
<feature type="transmembrane region" description="Helical" evidence="1">
    <location>
        <begin position="361"/>
        <end position="380"/>
    </location>
</feature>
<dbReference type="InterPro" id="IPR001036">
    <property type="entry name" value="Acrflvin-R"/>
</dbReference>
<gene>
    <name evidence="2" type="ORF">OZSIB_0203</name>
</gene>
<evidence type="ECO:0000313" key="3">
    <source>
        <dbReference type="Proteomes" id="UP000252355"/>
    </source>
</evidence>
<feature type="transmembrane region" description="Helical" evidence="1">
    <location>
        <begin position="935"/>
        <end position="953"/>
    </location>
</feature>
<dbReference type="PRINTS" id="PR00702">
    <property type="entry name" value="ACRIFLAVINRP"/>
</dbReference>
<evidence type="ECO:0000313" key="2">
    <source>
        <dbReference type="EMBL" id="RCK79332.1"/>
    </source>
</evidence>
<feature type="transmembrane region" description="Helical" evidence="1">
    <location>
        <begin position="540"/>
        <end position="560"/>
    </location>
</feature>
<dbReference type="InterPro" id="IPR027463">
    <property type="entry name" value="AcrB_DN_DC_subdom"/>
</dbReference>
<name>A0A367ZPM4_9BACT</name>
<accession>A0A367ZPM4</accession>
<feature type="transmembrane region" description="Helical" evidence="1">
    <location>
        <begin position="12"/>
        <end position="30"/>
    </location>
</feature>
<feature type="transmembrane region" description="Helical" evidence="1">
    <location>
        <begin position="392"/>
        <end position="412"/>
    </location>
</feature>
<dbReference type="EMBL" id="QOQW01000014">
    <property type="protein sequence ID" value="RCK79332.1"/>
    <property type="molecule type" value="Genomic_DNA"/>
</dbReference>
<dbReference type="Gene3D" id="3.30.70.1440">
    <property type="entry name" value="Multidrug efflux transporter AcrB pore domain"/>
    <property type="match status" value="1"/>
</dbReference>
<keyword evidence="1" id="KW-0812">Transmembrane</keyword>
<feature type="transmembrane region" description="Helical" evidence="1">
    <location>
        <begin position="1006"/>
        <end position="1029"/>
    </location>
</feature>
<dbReference type="Gene3D" id="1.20.1640.10">
    <property type="entry name" value="Multidrug efflux transporter AcrB transmembrane domain"/>
    <property type="match status" value="2"/>
</dbReference>
<dbReference type="SUPFAM" id="SSF82866">
    <property type="entry name" value="Multidrug efflux transporter AcrB transmembrane domain"/>
    <property type="match status" value="2"/>
</dbReference>
<dbReference type="Gene3D" id="3.30.2090.10">
    <property type="entry name" value="Multidrug efflux transporter AcrB TolC docking domain, DN and DC subdomains"/>
    <property type="match status" value="2"/>
</dbReference>
<feature type="transmembrane region" description="Helical" evidence="1">
    <location>
        <begin position="432"/>
        <end position="457"/>
    </location>
</feature>
<dbReference type="GO" id="GO:0005886">
    <property type="term" value="C:plasma membrane"/>
    <property type="evidence" value="ECO:0007669"/>
    <property type="project" value="TreeGrafter"/>
</dbReference>
<dbReference type="Gene3D" id="3.30.70.1320">
    <property type="entry name" value="Multidrug efflux transporter AcrB pore domain like"/>
    <property type="match status" value="1"/>
</dbReference>
<feature type="transmembrane region" description="Helical" evidence="1">
    <location>
        <begin position="877"/>
        <end position="896"/>
    </location>
</feature>
<keyword evidence="1" id="KW-0472">Membrane</keyword>
<dbReference type="Gene3D" id="3.30.70.1430">
    <property type="entry name" value="Multidrug efflux transporter AcrB pore domain"/>
    <property type="match status" value="2"/>
</dbReference>
<feature type="transmembrane region" description="Helical" evidence="1">
    <location>
        <begin position="973"/>
        <end position="994"/>
    </location>
</feature>
<comment type="caution">
    <text evidence="2">The sequence shown here is derived from an EMBL/GenBank/DDBJ whole genome shotgun (WGS) entry which is preliminary data.</text>
</comment>
<dbReference type="Proteomes" id="UP000252355">
    <property type="component" value="Unassembled WGS sequence"/>
</dbReference>
<dbReference type="SUPFAM" id="SSF82714">
    <property type="entry name" value="Multidrug efflux transporter AcrB TolC docking domain, DN and DC subdomains"/>
    <property type="match status" value="1"/>
</dbReference>
<proteinExistence type="predicted"/>
<dbReference type="SUPFAM" id="SSF82693">
    <property type="entry name" value="Multidrug efflux transporter AcrB pore domain, PN1, PN2, PC1 and PC2 subdomains"/>
    <property type="match status" value="3"/>
</dbReference>
<dbReference type="PANTHER" id="PTHR32063">
    <property type="match status" value="1"/>
</dbReference>
<keyword evidence="1" id="KW-1133">Transmembrane helix</keyword>
<feature type="transmembrane region" description="Helical" evidence="1">
    <location>
        <begin position="902"/>
        <end position="923"/>
    </location>
</feature>
<dbReference type="AlphaFoldDB" id="A0A367ZPM4"/>
<dbReference type="Pfam" id="PF00873">
    <property type="entry name" value="ACR_tran"/>
    <property type="match status" value="1"/>
</dbReference>
<dbReference type="PANTHER" id="PTHR32063:SF0">
    <property type="entry name" value="SWARMING MOTILITY PROTEIN SWRC"/>
    <property type="match status" value="1"/>
</dbReference>
<reference evidence="2 3" key="1">
    <citation type="submission" date="2018-05" db="EMBL/GenBank/DDBJ databases">
        <title>A metagenomic window into the 2 km-deep terrestrial subsurface aquifer revealed taxonomically and functionally diverse microbial community comprising novel uncultured bacterial lineages.</title>
        <authorList>
            <person name="Kadnikov V.V."/>
            <person name="Mardanov A.V."/>
            <person name="Beletsky A.V."/>
            <person name="Banks D."/>
            <person name="Pimenov N.V."/>
            <person name="Frank Y.A."/>
            <person name="Karnachuk O.V."/>
            <person name="Ravin N.V."/>
        </authorList>
    </citation>
    <scope>NUCLEOTIDE SEQUENCE [LARGE SCALE GENOMIC DNA]</scope>
    <source>
        <strain evidence="2">BY5</strain>
    </source>
</reference>
<feature type="transmembrane region" description="Helical" evidence="1">
    <location>
        <begin position="337"/>
        <end position="355"/>
    </location>
</feature>
<dbReference type="GO" id="GO:0042910">
    <property type="term" value="F:xenobiotic transmembrane transporter activity"/>
    <property type="evidence" value="ECO:0007669"/>
    <property type="project" value="TreeGrafter"/>
</dbReference>
<sequence length="1058" mass="113685">MSVVGGLLRRPTAILAGWLIVGVLGVRAFLTMPIDLFPDTVPPQIVVMTVVRGASAEEVNRLVSSLIDREIKGITGLTRVTATSRDEISSVNAQFDYDRDIGLAMNDVINAVNRIKGQFPAGAQEPQFFRVTDASRPVLTLAVMPRPGSGLDLPAVRLLADNDLREELLALPGVGRVDVFGAHQPEVLVRLDHERLRRYDLTPEAVLAAIGANNLSLPGGYWVNQGRESLVKTVQEARQPADLAALPLRIRQGGIVTVGDVASISLRPAEPRSFYHGNGSPAIALNVLKPEGGYAMAALQAVKEALPRLERRFPGLAFAVTTDQQPIIDRNVAGMKGALVSAVWLTMLVVFVLLLEARTSLVIGLSIPLSFLSAFAFLWFTPFTLNMATLSGLIIAVGMVVDASIVVAENVFRHLQTDGSTPELVRRGTEEVVFSILGGMLTTVVVMIPIMFVGGYAQQILRPLTMTIAATLIGSFVAALTIVPLALDWFFGGERRPAPSASGASGATGGWLAAAARGMDRLLGGVADIYLTLLEGALRVRLLLLVAGFIALAATVRTVIPVVGRELMPRMDTGLLTVKLDLPPAMPLPAVEATVSRFEEVMRRHPELISLSTVVGAEPGQVSFGAGGQLLQQAEIQVRLTTRDQRTATIWEIMDEWRRAFAAIPGPTAVSVTEYGATPMSTTRAPIDVQISGRDPAVLAALAERTLAALRGIPGLGDLRPAWTLTKPETHLRPVADLVARYGLTPRGLGDFLGVTLTGRVPARLKMPGFLDLPIRVDIGHDGRRWAGDLLELVLPHGTGDLFLSAVAGTHPTLAPTALTREDLRQTSDLLGINLGRPLSLVAADVQQVLDGLAVPEGYEIRLTGSMSDIADTGRRLGGALVIGIVFLYIVLWVLFENWWRPWLVMASIPLSLIGALWGLVFFDKPMCQPAMMGLILLGGTIVNNAIILIDFIDQARREGMPRRAALFQAVRIRLRPILITTASTVLGLLPLVFEQAVGLERMSPLGIVACFGLAFGTVLTLVLIPAWYDLAIETGEKIRRLWGHPDQSLSQAGEGLP</sequence>
<evidence type="ECO:0000256" key="1">
    <source>
        <dbReference type="SAM" id="Phobius"/>
    </source>
</evidence>